<protein>
    <submittedName>
        <fullName evidence="1">Uncharacterized protein</fullName>
    </submittedName>
</protein>
<evidence type="ECO:0000313" key="2">
    <source>
        <dbReference type="Proteomes" id="UP000008742"/>
    </source>
</evidence>
<dbReference type="KEGG" id="vg:10511796"/>
<keyword evidence="2" id="KW-1185">Reference proteome</keyword>
<name>F4YXS0_9CAUD</name>
<dbReference type="GeneID" id="10511796"/>
<dbReference type="EMBL" id="HM151342">
    <property type="protein sequence ID" value="ADK73460.1"/>
    <property type="molecule type" value="Genomic_DNA"/>
</dbReference>
<evidence type="ECO:0000313" key="1">
    <source>
        <dbReference type="EMBL" id="ADK73460.1"/>
    </source>
</evidence>
<dbReference type="Proteomes" id="UP000008742">
    <property type="component" value="Segment"/>
</dbReference>
<gene>
    <name evidence="1" type="ORF">RDJLphi1_gp59</name>
</gene>
<reference evidence="1 2" key="1">
    <citation type="journal article" date="2009" name="Appl. Environ. Microbiol.">
        <title>Roseophage RDJL Phi1, infecting the aerobic anoxygenic phototrophic bacterium Roseobacter denitrificans OCh114.</title>
        <authorList>
            <person name="Zhang Y."/>
            <person name="Jiao N."/>
        </authorList>
    </citation>
    <scope>NUCLEOTIDE SEQUENCE [LARGE SCALE GENOMIC DNA]</scope>
</reference>
<sequence length="102" mass="11602">MDLVPAQDAKYDPFDSMTLVCHIDTHIRVVYEDWNGTEQERTLGRGTWPVKSTKLLGFRTLDPAAENDWSARQDLSELKAGVEISVGASGWQQMPRQLRRGR</sequence>
<proteinExistence type="predicted"/>
<dbReference type="RefSeq" id="YP_004421827.1">
    <property type="nucleotide sequence ID" value="NC_015466.1"/>
</dbReference>
<organism evidence="1 2">
    <name type="scientific">Roseobacter phage RDJL Phi 1</name>
    <dbReference type="NCBI Taxonomy" id="562742"/>
    <lineage>
        <taxon>Viruses</taxon>
        <taxon>Duplodnaviria</taxon>
        <taxon>Heunggongvirae</taxon>
        <taxon>Uroviricota</taxon>
        <taxon>Caudoviricetes</taxon>
        <taxon>Xiamenvirus</taxon>
        <taxon>Xiamenvirus RDJL1</taxon>
    </lineage>
</organism>
<reference evidence="1 2" key="2">
    <citation type="journal article" date="2011" name="Virol. J.">
        <title>Complete genome sequence of a marine roseophage provides evidence into the evolution of gene transfer agents in alphaproteobacteria.</title>
        <authorList>
            <person name="Huang S."/>
            <person name="Zhang Y."/>
            <person name="Chen F."/>
            <person name="Jiao N."/>
        </authorList>
    </citation>
    <scope>NUCLEOTIDE SEQUENCE [LARGE SCALE GENOMIC DNA]</scope>
</reference>
<accession>F4YXS0</accession>